<accession>A0A2J6PSU7</accession>
<dbReference type="SUPFAM" id="SSF52743">
    <property type="entry name" value="Subtilisin-like"/>
    <property type="match status" value="1"/>
</dbReference>
<dbReference type="AlphaFoldDB" id="A0A2J6PSU7"/>
<dbReference type="EMBL" id="KZ613502">
    <property type="protein sequence ID" value="PMD17059.1"/>
    <property type="molecule type" value="Genomic_DNA"/>
</dbReference>
<dbReference type="InterPro" id="IPR050819">
    <property type="entry name" value="Tripeptidyl-peptidase_I"/>
</dbReference>
<keyword evidence="19" id="KW-1185">Reference proteome</keyword>
<evidence type="ECO:0000256" key="11">
    <source>
        <dbReference type="ARBA" id="ARBA00022837"/>
    </source>
</evidence>
<comment type="function">
    <text evidence="2">Secreted tripeptidyl-peptidase which degrades proteins at acidic pHs and is involved in virulence.</text>
</comment>
<dbReference type="GO" id="GO:0006508">
    <property type="term" value="P:proteolysis"/>
    <property type="evidence" value="ECO:0007669"/>
    <property type="project" value="UniProtKB-KW"/>
</dbReference>
<evidence type="ECO:0000313" key="18">
    <source>
        <dbReference type="EMBL" id="PMD17059.1"/>
    </source>
</evidence>
<evidence type="ECO:0000256" key="14">
    <source>
        <dbReference type="ARBA" id="ARBA00023180"/>
    </source>
</evidence>
<dbReference type="InterPro" id="IPR030400">
    <property type="entry name" value="Sedolisin_dom"/>
</dbReference>
<dbReference type="Pfam" id="PF00082">
    <property type="entry name" value="Peptidase_S8"/>
    <property type="match status" value="1"/>
</dbReference>
<keyword evidence="12" id="KW-0843">Virulence</keyword>
<feature type="domain" description="Peptidase S53" evidence="17">
    <location>
        <begin position="228"/>
        <end position="614"/>
    </location>
</feature>
<dbReference type="OrthoDB" id="409122at2759"/>
<dbReference type="PROSITE" id="PS51695">
    <property type="entry name" value="SEDOLISIN"/>
    <property type="match status" value="1"/>
</dbReference>
<keyword evidence="11 15" id="KW-0106">Calcium</keyword>
<evidence type="ECO:0000256" key="8">
    <source>
        <dbReference type="ARBA" id="ARBA00022729"/>
    </source>
</evidence>
<dbReference type="PANTHER" id="PTHR14218">
    <property type="entry name" value="PROTEASE S8 TRIPEPTIDYL PEPTIDASE I CLN2"/>
    <property type="match status" value="1"/>
</dbReference>
<dbReference type="Proteomes" id="UP000235672">
    <property type="component" value="Unassembled WGS sequence"/>
</dbReference>
<keyword evidence="8 16" id="KW-0732">Signal</keyword>
<feature type="binding site" evidence="15">
    <location>
        <position position="573"/>
    </location>
    <ligand>
        <name>Ca(2+)</name>
        <dbReference type="ChEBI" id="CHEBI:29108"/>
    </ligand>
</feature>
<keyword evidence="7 15" id="KW-0479">Metal-binding</keyword>
<evidence type="ECO:0000256" key="9">
    <source>
        <dbReference type="ARBA" id="ARBA00022801"/>
    </source>
</evidence>
<dbReference type="Gene3D" id="3.40.50.200">
    <property type="entry name" value="Peptidase S8/S53 domain"/>
    <property type="match status" value="1"/>
</dbReference>
<feature type="active site" description="Charge relay system" evidence="15">
    <location>
        <position position="531"/>
    </location>
</feature>
<comment type="subcellular location">
    <subcellularLocation>
        <location evidence="3">Secreted</location>
        <location evidence="3">Extracellular space</location>
    </subcellularLocation>
</comment>
<dbReference type="STRING" id="1745343.A0A2J6PSU7"/>
<dbReference type="EC" id="3.4.14.10" evidence="4"/>
<keyword evidence="14" id="KW-0325">Glycoprotein</keyword>
<dbReference type="CDD" id="cd04056">
    <property type="entry name" value="Peptidases_S53"/>
    <property type="match status" value="1"/>
</dbReference>
<comment type="cofactor">
    <cofactor evidence="15">
        <name>Ca(2+)</name>
        <dbReference type="ChEBI" id="CHEBI:29108"/>
    </cofactor>
    <text evidence="15">Binds 1 Ca(2+) ion per subunit.</text>
</comment>
<gene>
    <name evidence="18" type="ORF">NA56DRAFT_681387</name>
</gene>
<feature type="active site" description="Charge relay system" evidence="15">
    <location>
        <position position="313"/>
    </location>
</feature>
<evidence type="ECO:0000256" key="7">
    <source>
        <dbReference type="ARBA" id="ARBA00022723"/>
    </source>
</evidence>
<dbReference type="PANTHER" id="PTHR14218:SF39">
    <property type="entry name" value="PEPTIDASE S53 DOMAIN-CONTAINING PROTEIN"/>
    <property type="match status" value="1"/>
</dbReference>
<evidence type="ECO:0000256" key="10">
    <source>
        <dbReference type="ARBA" id="ARBA00022825"/>
    </source>
</evidence>
<dbReference type="InterPro" id="IPR015366">
    <property type="entry name" value="S53_propep"/>
</dbReference>
<evidence type="ECO:0000256" key="15">
    <source>
        <dbReference type="PROSITE-ProRule" id="PRU01032"/>
    </source>
</evidence>
<keyword evidence="10 15" id="KW-0720">Serine protease</keyword>
<dbReference type="GO" id="GO:0008240">
    <property type="term" value="F:tripeptidyl-peptidase activity"/>
    <property type="evidence" value="ECO:0007669"/>
    <property type="project" value="UniProtKB-EC"/>
</dbReference>
<evidence type="ECO:0000256" key="1">
    <source>
        <dbReference type="ARBA" id="ARBA00001910"/>
    </source>
</evidence>
<evidence type="ECO:0000256" key="12">
    <source>
        <dbReference type="ARBA" id="ARBA00023026"/>
    </source>
</evidence>
<protein>
    <recommendedName>
        <fullName evidence="4">tripeptidyl-peptidase II</fullName>
        <ecNumber evidence="4">3.4.14.10</ecNumber>
    </recommendedName>
</protein>
<evidence type="ECO:0000256" key="4">
    <source>
        <dbReference type="ARBA" id="ARBA00012462"/>
    </source>
</evidence>
<keyword evidence="13" id="KW-0865">Zymogen</keyword>
<evidence type="ECO:0000256" key="6">
    <source>
        <dbReference type="ARBA" id="ARBA00022670"/>
    </source>
</evidence>
<dbReference type="SUPFAM" id="SSF54897">
    <property type="entry name" value="Protease propeptides/inhibitors"/>
    <property type="match status" value="1"/>
</dbReference>
<evidence type="ECO:0000256" key="16">
    <source>
        <dbReference type="SAM" id="SignalP"/>
    </source>
</evidence>
<dbReference type="GO" id="GO:0004252">
    <property type="term" value="F:serine-type endopeptidase activity"/>
    <property type="evidence" value="ECO:0007669"/>
    <property type="project" value="UniProtKB-UniRule"/>
</dbReference>
<dbReference type="GO" id="GO:0005576">
    <property type="term" value="C:extracellular region"/>
    <property type="evidence" value="ECO:0007669"/>
    <property type="project" value="UniProtKB-SubCell"/>
</dbReference>
<dbReference type="FunFam" id="3.40.50.200:FF:000015">
    <property type="entry name" value="Tripeptidyl peptidase A"/>
    <property type="match status" value="1"/>
</dbReference>
<reference evidence="18 19" key="1">
    <citation type="submission" date="2016-05" db="EMBL/GenBank/DDBJ databases">
        <title>A degradative enzymes factory behind the ericoid mycorrhizal symbiosis.</title>
        <authorList>
            <consortium name="DOE Joint Genome Institute"/>
            <person name="Martino E."/>
            <person name="Morin E."/>
            <person name="Grelet G."/>
            <person name="Kuo A."/>
            <person name="Kohler A."/>
            <person name="Daghino S."/>
            <person name="Barry K."/>
            <person name="Choi C."/>
            <person name="Cichocki N."/>
            <person name="Clum A."/>
            <person name="Copeland A."/>
            <person name="Hainaut M."/>
            <person name="Haridas S."/>
            <person name="Labutti K."/>
            <person name="Lindquist E."/>
            <person name="Lipzen A."/>
            <person name="Khouja H.-R."/>
            <person name="Murat C."/>
            <person name="Ohm R."/>
            <person name="Olson A."/>
            <person name="Spatafora J."/>
            <person name="Veneault-Fourrey C."/>
            <person name="Henrissat B."/>
            <person name="Grigoriev I."/>
            <person name="Martin F."/>
            <person name="Perotto S."/>
        </authorList>
    </citation>
    <scope>NUCLEOTIDE SEQUENCE [LARGE SCALE GENOMIC DNA]</scope>
    <source>
        <strain evidence="18 19">UAMH 7357</strain>
    </source>
</reference>
<feature type="binding site" evidence="15">
    <location>
        <position position="594"/>
    </location>
    <ligand>
        <name>Ca(2+)</name>
        <dbReference type="ChEBI" id="CHEBI:29108"/>
    </ligand>
</feature>
<dbReference type="SMART" id="SM00944">
    <property type="entry name" value="Pro-kuma_activ"/>
    <property type="match status" value="1"/>
</dbReference>
<evidence type="ECO:0000256" key="2">
    <source>
        <dbReference type="ARBA" id="ARBA00002451"/>
    </source>
</evidence>
<feature type="signal peptide" evidence="16">
    <location>
        <begin position="1"/>
        <end position="22"/>
    </location>
</feature>
<keyword evidence="6 15" id="KW-0645">Protease</keyword>
<evidence type="ECO:0000313" key="19">
    <source>
        <dbReference type="Proteomes" id="UP000235672"/>
    </source>
</evidence>
<feature type="binding site" evidence="15">
    <location>
        <position position="574"/>
    </location>
    <ligand>
        <name>Ca(2+)</name>
        <dbReference type="ChEBI" id="CHEBI:29108"/>
    </ligand>
</feature>
<dbReference type="CDD" id="cd11377">
    <property type="entry name" value="Pro-peptidase_S53"/>
    <property type="match status" value="1"/>
</dbReference>
<feature type="active site" description="Charge relay system" evidence="15">
    <location>
        <position position="317"/>
    </location>
</feature>
<feature type="chain" id="PRO_5014440790" description="tripeptidyl-peptidase II" evidence="16">
    <location>
        <begin position="23"/>
        <end position="645"/>
    </location>
</feature>
<sequence>MLPLLAENALIALFFCASTVSGSNLRSRTPYTVKDTHHVPRSWTPVGPAPAEHMIRLHIGLKQGQFSELERHLYEVSDPYHERYGQHLSAEEVNELVKPTAETFDQVHEWLDDSGVHSSQLEYSSAKDWIKVTLPVKDIERLLDTKYSVYRHNDGSHLVRTPNWSLPMHLHEHIETIQPTNSFFQPKPKRSTLNLKTVQVAGLGQYLSGESVSPVNKATVAEACNVTAVTPACLRTLYGTVDYVPKATDKNKIALCNYLGEANNRSDVNLFLSIFRPDAAGAGSDFTVTQIAGGNNQQTPLNSTELNKGLDVEGNLDAETIIGITYPTNLFTFNTGGEPPFILDAATPTDTNEPYLTWVQFILNQTDIPQVISTSYGDDEQSVPLSFATSVCNSFAQLGARGVSLIFSSGDNGVGSPGTCQTNDGKNTSTFLPDFPAGCPFVTTVGATKNVKPEIVATDINGFVSGGGFSNYFARPSYQDKVVPAYITSLKGQFSNLFNASGRGYPDIAAQGFHYVVVWNGTVLRDVDGTSAAAPTAASIIALVNDMLLAAGKPVLGFLNPMLYSTGGAAFTDITSGSASGCGTTGFPAQAGWDAVSGFGTPYFPKLSAVAMTNDTRTNGIWSSPRVDIYSMLTVFICATIMIGF</sequence>
<evidence type="ECO:0000256" key="5">
    <source>
        <dbReference type="ARBA" id="ARBA00022525"/>
    </source>
</evidence>
<proteinExistence type="predicted"/>
<comment type="catalytic activity">
    <reaction evidence="1">
        <text>Release of an N-terminal tripeptide from a polypeptide.</text>
        <dbReference type="EC" id="3.4.14.10"/>
    </reaction>
</comment>
<evidence type="ECO:0000256" key="13">
    <source>
        <dbReference type="ARBA" id="ARBA00023145"/>
    </source>
</evidence>
<dbReference type="InterPro" id="IPR036852">
    <property type="entry name" value="Peptidase_S8/S53_dom_sf"/>
</dbReference>
<keyword evidence="5" id="KW-0964">Secreted</keyword>
<name>A0A2J6PSU7_9HELO</name>
<feature type="binding site" evidence="15">
    <location>
        <position position="592"/>
    </location>
    <ligand>
        <name>Ca(2+)</name>
        <dbReference type="ChEBI" id="CHEBI:29108"/>
    </ligand>
</feature>
<evidence type="ECO:0000259" key="17">
    <source>
        <dbReference type="PROSITE" id="PS51695"/>
    </source>
</evidence>
<keyword evidence="9 15" id="KW-0378">Hydrolase</keyword>
<dbReference type="GO" id="GO:0046872">
    <property type="term" value="F:metal ion binding"/>
    <property type="evidence" value="ECO:0007669"/>
    <property type="project" value="UniProtKB-UniRule"/>
</dbReference>
<organism evidence="18 19">
    <name type="scientific">Hyaloscypha hepaticicola</name>
    <dbReference type="NCBI Taxonomy" id="2082293"/>
    <lineage>
        <taxon>Eukaryota</taxon>
        <taxon>Fungi</taxon>
        <taxon>Dikarya</taxon>
        <taxon>Ascomycota</taxon>
        <taxon>Pezizomycotina</taxon>
        <taxon>Leotiomycetes</taxon>
        <taxon>Helotiales</taxon>
        <taxon>Hyaloscyphaceae</taxon>
        <taxon>Hyaloscypha</taxon>
    </lineage>
</organism>
<evidence type="ECO:0000256" key="3">
    <source>
        <dbReference type="ARBA" id="ARBA00004239"/>
    </source>
</evidence>
<dbReference type="InterPro" id="IPR000209">
    <property type="entry name" value="Peptidase_S8/S53_dom"/>
</dbReference>
<dbReference type="Pfam" id="PF09286">
    <property type="entry name" value="Pro-kuma_activ"/>
    <property type="match status" value="1"/>
</dbReference>